<keyword evidence="4 6" id="KW-1133">Transmembrane helix</keyword>
<dbReference type="RefSeq" id="WP_093154972.1">
    <property type="nucleotide sequence ID" value="NZ_FNEK01000017.1"/>
</dbReference>
<organism evidence="7 8">
    <name type="scientific">Aliiruegeria lutimaris</name>
    <dbReference type="NCBI Taxonomy" id="571298"/>
    <lineage>
        <taxon>Bacteria</taxon>
        <taxon>Pseudomonadati</taxon>
        <taxon>Pseudomonadota</taxon>
        <taxon>Alphaproteobacteria</taxon>
        <taxon>Rhodobacterales</taxon>
        <taxon>Roseobacteraceae</taxon>
        <taxon>Aliiruegeria</taxon>
    </lineage>
</organism>
<evidence type="ECO:0000256" key="4">
    <source>
        <dbReference type="ARBA" id="ARBA00022989"/>
    </source>
</evidence>
<sequence>MKLQFYVARKFLWITAGLFATFAIFMILLDMVEQMRQFDAAELSFSGALLLSSLSVPETLYLILPLIVMLSTLALFLSLARTSELVVIRAAGRSAIRAIIAPVMAAFVVGVLGVVIMNPIVAATKHAYEQRAADFSGKGGSTFSVSREGLWLRQGDTEGQTVIHAERANHDGSELYNVTFVTFGPDEDGNSTAQRRADAKSAALELTGWNLTDVKVWWLEEENPESGAMLHETLYIPSNLTQEQIRDSFGSPSSVPIWDLPAFIEELDNAGFSARTHRVWFQMELALPFFIASMVLIGAGFTMRHTRFGRTGLMVLLALLMGFGAFFIRNFAQILGQNGDIPVMLAAWAPPAIAFLMSLGLLLHTEDG</sequence>
<dbReference type="Proteomes" id="UP000199382">
    <property type="component" value="Unassembled WGS sequence"/>
</dbReference>
<proteinExistence type="predicted"/>
<dbReference type="PANTHER" id="PTHR33529:SF2">
    <property type="entry name" value="LIPOPOLYSACCHARIDE EXPORT SYSTEM PERMEASE PROTEIN LPTG"/>
    <property type="match status" value="1"/>
</dbReference>
<evidence type="ECO:0000256" key="1">
    <source>
        <dbReference type="ARBA" id="ARBA00004651"/>
    </source>
</evidence>
<dbReference type="GO" id="GO:0055085">
    <property type="term" value="P:transmembrane transport"/>
    <property type="evidence" value="ECO:0007669"/>
    <property type="project" value="InterPro"/>
</dbReference>
<feature type="transmembrane region" description="Helical" evidence="6">
    <location>
        <begin position="99"/>
        <end position="121"/>
    </location>
</feature>
<dbReference type="Pfam" id="PF03739">
    <property type="entry name" value="LptF_LptG"/>
    <property type="match status" value="1"/>
</dbReference>
<comment type="subcellular location">
    <subcellularLocation>
        <location evidence="1">Cell membrane</location>
        <topology evidence="1">Multi-pass membrane protein</topology>
    </subcellularLocation>
</comment>
<evidence type="ECO:0000313" key="8">
    <source>
        <dbReference type="Proteomes" id="UP000199382"/>
    </source>
</evidence>
<dbReference type="GO" id="GO:0043190">
    <property type="term" value="C:ATP-binding cassette (ABC) transporter complex"/>
    <property type="evidence" value="ECO:0007669"/>
    <property type="project" value="InterPro"/>
</dbReference>
<evidence type="ECO:0000256" key="2">
    <source>
        <dbReference type="ARBA" id="ARBA00022475"/>
    </source>
</evidence>
<feature type="transmembrane region" description="Helical" evidence="6">
    <location>
        <begin position="313"/>
        <end position="335"/>
    </location>
</feature>
<dbReference type="AlphaFoldDB" id="A0A1G8TS67"/>
<dbReference type="STRING" id="571298.SAMN04488026_101781"/>
<dbReference type="InterPro" id="IPR030923">
    <property type="entry name" value="LptG"/>
</dbReference>
<feature type="transmembrane region" description="Helical" evidence="6">
    <location>
        <begin position="59"/>
        <end position="79"/>
    </location>
</feature>
<dbReference type="InterPro" id="IPR005495">
    <property type="entry name" value="LptG/LptF_permease"/>
</dbReference>
<accession>A0A1G8TS67</accession>
<feature type="transmembrane region" description="Helical" evidence="6">
    <location>
        <begin position="341"/>
        <end position="363"/>
    </location>
</feature>
<feature type="transmembrane region" description="Helical" evidence="6">
    <location>
        <begin position="279"/>
        <end position="301"/>
    </location>
</feature>
<keyword evidence="2" id="KW-1003">Cell membrane</keyword>
<evidence type="ECO:0000256" key="3">
    <source>
        <dbReference type="ARBA" id="ARBA00022692"/>
    </source>
</evidence>
<gene>
    <name evidence="7" type="ORF">SAMN04488026_101781</name>
</gene>
<evidence type="ECO:0000256" key="5">
    <source>
        <dbReference type="ARBA" id="ARBA00023136"/>
    </source>
</evidence>
<dbReference type="GO" id="GO:0015920">
    <property type="term" value="P:lipopolysaccharide transport"/>
    <property type="evidence" value="ECO:0007669"/>
    <property type="project" value="TreeGrafter"/>
</dbReference>
<dbReference type="PANTHER" id="PTHR33529">
    <property type="entry name" value="SLR0882 PROTEIN-RELATED"/>
    <property type="match status" value="1"/>
</dbReference>
<evidence type="ECO:0000313" key="7">
    <source>
        <dbReference type="EMBL" id="SDJ44378.1"/>
    </source>
</evidence>
<feature type="transmembrane region" description="Helical" evidence="6">
    <location>
        <begin position="12"/>
        <end position="29"/>
    </location>
</feature>
<keyword evidence="8" id="KW-1185">Reference proteome</keyword>
<dbReference type="EMBL" id="FNEK01000017">
    <property type="protein sequence ID" value="SDJ44378.1"/>
    <property type="molecule type" value="Genomic_DNA"/>
</dbReference>
<keyword evidence="5 6" id="KW-0472">Membrane</keyword>
<evidence type="ECO:0000256" key="6">
    <source>
        <dbReference type="SAM" id="Phobius"/>
    </source>
</evidence>
<dbReference type="NCBIfam" id="TIGR04408">
    <property type="entry name" value="LptG_lptG"/>
    <property type="match status" value="1"/>
</dbReference>
<reference evidence="7 8" key="1">
    <citation type="submission" date="2016-10" db="EMBL/GenBank/DDBJ databases">
        <authorList>
            <person name="de Groot N.N."/>
        </authorList>
    </citation>
    <scope>NUCLEOTIDE SEQUENCE [LARGE SCALE GENOMIC DNA]</scope>
    <source>
        <strain evidence="7 8">DSM 25294</strain>
    </source>
</reference>
<protein>
    <submittedName>
        <fullName evidence="7">Lipopolysaccharide export system permease protein</fullName>
    </submittedName>
</protein>
<dbReference type="OrthoDB" id="9798468at2"/>
<keyword evidence="3 6" id="KW-0812">Transmembrane</keyword>
<name>A0A1G8TS67_9RHOB</name>